<evidence type="ECO:0000313" key="1">
    <source>
        <dbReference type="EMBL" id="CBF77831.1"/>
    </source>
</evidence>
<sequence length="21" mass="2532">MLKVVRLYILNKQDINNKTLD</sequence>
<name>C8V9A4_EMENI</name>
<dbReference type="Proteomes" id="UP000000560">
    <property type="component" value="Chromosome III"/>
</dbReference>
<dbReference type="InParanoid" id="C8V9A4"/>
<dbReference type="AlphaFoldDB" id="C8V9A4"/>
<organism evidence="1 2">
    <name type="scientific">Emericella nidulans (strain FGSC A4 / ATCC 38163 / CBS 112.46 / NRRL 194 / M139)</name>
    <name type="common">Aspergillus nidulans</name>
    <dbReference type="NCBI Taxonomy" id="227321"/>
    <lineage>
        <taxon>Eukaryota</taxon>
        <taxon>Fungi</taxon>
        <taxon>Dikarya</taxon>
        <taxon>Ascomycota</taxon>
        <taxon>Pezizomycotina</taxon>
        <taxon>Eurotiomycetes</taxon>
        <taxon>Eurotiomycetidae</taxon>
        <taxon>Eurotiales</taxon>
        <taxon>Aspergillaceae</taxon>
        <taxon>Aspergillus</taxon>
        <taxon>Aspergillus subgen. Nidulantes</taxon>
    </lineage>
</organism>
<proteinExistence type="predicted"/>
<dbReference type="HOGENOM" id="CLU_3426893_0_0_1"/>
<reference evidence="2" key="2">
    <citation type="journal article" date="2009" name="Fungal Genet. Biol.">
        <title>The 2008 update of the Aspergillus nidulans genome annotation: a community effort.</title>
        <authorList>
            <person name="Wortman J.R."/>
            <person name="Gilsenan J.M."/>
            <person name="Joardar V."/>
            <person name="Deegan J."/>
            <person name="Clutterbuck J."/>
            <person name="Andersen M.R."/>
            <person name="Archer D."/>
            <person name="Bencina M."/>
            <person name="Braus G."/>
            <person name="Coutinho P."/>
            <person name="von Dohren H."/>
            <person name="Doonan J."/>
            <person name="Driessen A.J."/>
            <person name="Durek P."/>
            <person name="Espeso E."/>
            <person name="Fekete E."/>
            <person name="Flipphi M."/>
            <person name="Estrada C.G."/>
            <person name="Geysens S."/>
            <person name="Goldman G."/>
            <person name="de Groot P.W."/>
            <person name="Hansen K."/>
            <person name="Harris S.D."/>
            <person name="Heinekamp T."/>
            <person name="Helmstaedt K."/>
            <person name="Henrissat B."/>
            <person name="Hofmann G."/>
            <person name="Homan T."/>
            <person name="Horio T."/>
            <person name="Horiuchi H."/>
            <person name="James S."/>
            <person name="Jones M."/>
            <person name="Karaffa L."/>
            <person name="Karanyi Z."/>
            <person name="Kato M."/>
            <person name="Keller N."/>
            <person name="Kelly D.E."/>
            <person name="Kiel J.A."/>
            <person name="Kim J.M."/>
            <person name="van der Klei I.J."/>
            <person name="Klis F.M."/>
            <person name="Kovalchuk A."/>
            <person name="Krasevec N."/>
            <person name="Kubicek C.P."/>
            <person name="Liu B."/>
            <person name="Maccabe A."/>
            <person name="Meyer V."/>
            <person name="Mirabito P."/>
            <person name="Miskei M."/>
            <person name="Mos M."/>
            <person name="Mullins J."/>
            <person name="Nelson D.R."/>
            <person name="Nielsen J."/>
            <person name="Oakley B.R."/>
            <person name="Osmani S.A."/>
            <person name="Pakula T."/>
            <person name="Paszewski A."/>
            <person name="Paulsen I."/>
            <person name="Pilsyk S."/>
            <person name="Pocsi I."/>
            <person name="Punt P.J."/>
            <person name="Ram A.F."/>
            <person name="Ren Q."/>
            <person name="Robellet X."/>
            <person name="Robson G."/>
            <person name="Seiboth B."/>
            <person name="van Solingen P."/>
            <person name="Specht T."/>
            <person name="Sun J."/>
            <person name="Taheri-Talesh N."/>
            <person name="Takeshita N."/>
            <person name="Ussery D."/>
            <person name="vanKuyk P.A."/>
            <person name="Visser H."/>
            <person name="van de Vondervoort P.J."/>
            <person name="de Vries R.P."/>
            <person name="Walton J."/>
            <person name="Xiang X."/>
            <person name="Xiong Y."/>
            <person name="Zeng A.P."/>
            <person name="Brandt B.W."/>
            <person name="Cornell M.J."/>
            <person name="van den Hondel C.A."/>
            <person name="Visser J."/>
            <person name="Oliver S.G."/>
            <person name="Turner G."/>
        </authorList>
    </citation>
    <scope>GENOME REANNOTATION</scope>
    <source>
        <strain evidence="2">FGSC A4 / ATCC 38163 / CBS 112.46 / NRRL 194 / M139</strain>
    </source>
</reference>
<reference evidence="2" key="1">
    <citation type="journal article" date="2005" name="Nature">
        <title>Sequencing of Aspergillus nidulans and comparative analysis with A. fumigatus and A. oryzae.</title>
        <authorList>
            <person name="Galagan J.E."/>
            <person name="Calvo S.E."/>
            <person name="Cuomo C."/>
            <person name="Ma L.J."/>
            <person name="Wortman J.R."/>
            <person name="Batzoglou S."/>
            <person name="Lee S.I."/>
            <person name="Basturkmen M."/>
            <person name="Spevak C.C."/>
            <person name="Clutterbuck J."/>
            <person name="Kapitonov V."/>
            <person name="Jurka J."/>
            <person name="Scazzocchio C."/>
            <person name="Farman M."/>
            <person name="Butler J."/>
            <person name="Purcell S."/>
            <person name="Harris S."/>
            <person name="Braus G.H."/>
            <person name="Draht O."/>
            <person name="Busch S."/>
            <person name="D'Enfert C."/>
            <person name="Bouchier C."/>
            <person name="Goldman G.H."/>
            <person name="Bell-Pedersen D."/>
            <person name="Griffiths-Jones S."/>
            <person name="Doonan J.H."/>
            <person name="Yu J."/>
            <person name="Vienken K."/>
            <person name="Pain A."/>
            <person name="Freitag M."/>
            <person name="Selker E.U."/>
            <person name="Archer D.B."/>
            <person name="Penalva M.A."/>
            <person name="Oakley B.R."/>
            <person name="Momany M."/>
            <person name="Tanaka T."/>
            <person name="Kumagai T."/>
            <person name="Asai K."/>
            <person name="Machida M."/>
            <person name="Nierman W.C."/>
            <person name="Denning D.W."/>
            <person name="Caddick M."/>
            <person name="Hynes M."/>
            <person name="Paoletti M."/>
            <person name="Fischer R."/>
            <person name="Miller B."/>
            <person name="Dyer P."/>
            <person name="Sachs M.S."/>
            <person name="Osmani S.A."/>
            <person name="Birren B.W."/>
        </authorList>
    </citation>
    <scope>NUCLEOTIDE SEQUENCE [LARGE SCALE GENOMIC DNA]</scope>
    <source>
        <strain evidence="2">FGSC A4 / ATCC 38163 / CBS 112.46 / NRRL 194 / M139</strain>
    </source>
</reference>
<dbReference type="EMBL" id="BN001303">
    <property type="protein sequence ID" value="CBF77831.1"/>
    <property type="molecule type" value="Genomic_DNA"/>
</dbReference>
<evidence type="ECO:0000313" key="2">
    <source>
        <dbReference type="Proteomes" id="UP000000560"/>
    </source>
</evidence>
<accession>C8V9A4</accession>
<keyword evidence="2" id="KW-1185">Reference proteome</keyword>
<gene>
    <name evidence="1" type="ORF">ANIA_11433</name>
</gene>
<protein>
    <submittedName>
        <fullName evidence="1">Uncharacterized protein</fullName>
    </submittedName>
</protein>